<dbReference type="EMBL" id="CABDQT010000004">
    <property type="protein sequence ID" value="VTH28430.1"/>
    <property type="molecule type" value="Genomic_DNA"/>
</dbReference>
<reference evidence="3 10" key="1">
    <citation type="submission" date="2015-03" db="EMBL/GenBank/DDBJ databases">
        <authorList>
            <person name="Murphy D."/>
        </authorList>
    </citation>
    <scope>NUCLEOTIDE SEQUENCE [LARGE SCALE GENOMIC DNA]</scope>
    <source>
        <strain evidence="3 10">SMRU1708</strain>
    </source>
</reference>
<evidence type="ECO:0000313" key="1">
    <source>
        <dbReference type="EMBL" id="CIV17935.1"/>
    </source>
</evidence>
<evidence type="ECO:0000313" key="13">
    <source>
        <dbReference type="Proteomes" id="UP000314107"/>
    </source>
</evidence>
<dbReference type="Proteomes" id="UP000045541">
    <property type="component" value="Unassembled WGS sequence"/>
</dbReference>
<dbReference type="EMBL" id="CMWB01000037">
    <property type="protein sequence ID" value="CKJ26775.1"/>
    <property type="molecule type" value="Genomic_DNA"/>
</dbReference>
<evidence type="ECO:0000313" key="7">
    <source>
        <dbReference type="EMBL" id="VTH28430.1"/>
    </source>
</evidence>
<dbReference type="EMBL" id="CRVC01000012">
    <property type="protein sequence ID" value="COR60134.1"/>
    <property type="molecule type" value="Genomic_DNA"/>
</dbReference>
<dbReference type="EMBL" id="CABDLL010000013">
    <property type="protein sequence ID" value="VTE40881.1"/>
    <property type="molecule type" value="Genomic_DNA"/>
</dbReference>
<dbReference type="Proteomes" id="UP000311674">
    <property type="component" value="Unassembled WGS sequence"/>
</dbReference>
<evidence type="ECO:0000313" key="14">
    <source>
        <dbReference type="Proteomes" id="UP000314170"/>
    </source>
</evidence>
<evidence type="ECO:0000313" key="6">
    <source>
        <dbReference type="EMBL" id="VTE40881.1"/>
    </source>
</evidence>
<reference evidence="11 12" key="3">
    <citation type="submission" date="2019-04" db="EMBL/GenBank/DDBJ databases">
        <authorList>
            <consortium name="Pathogen Informatics"/>
        </authorList>
    </citation>
    <scope>NUCLEOTIDE SEQUENCE [LARGE SCALE GENOMIC DNA]</scope>
    <source>
        <strain evidence="7 13">GPSC129</strain>
        <strain evidence="4 12">GPSC148</strain>
        <strain evidence="5 14">GPSC38</strain>
        <strain evidence="6 11">GPSC559</strain>
    </source>
</reference>
<dbReference type="EMBL" id="CABBMN010000010">
    <property type="protein sequence ID" value="VSC32498.1"/>
    <property type="molecule type" value="Genomic_DNA"/>
</dbReference>
<dbReference type="EMBL" id="CABBZR010000017">
    <property type="protein sequence ID" value="VSJ54263.1"/>
    <property type="molecule type" value="Genomic_DNA"/>
</dbReference>
<evidence type="ECO:0000313" key="3">
    <source>
        <dbReference type="EMBL" id="COR60134.1"/>
    </source>
</evidence>
<name>A0A0B7LDE7_STREE</name>
<sequence length="29" mass="3246">MLYMVQIQKSQLSEKLLFGFKSGLAQSIG</sequence>
<organism evidence="1 8">
    <name type="scientific">Streptococcus pneumoniae</name>
    <dbReference type="NCBI Taxonomy" id="1313"/>
    <lineage>
        <taxon>Bacteria</taxon>
        <taxon>Bacillati</taxon>
        <taxon>Bacillota</taxon>
        <taxon>Bacilli</taxon>
        <taxon>Lactobacillales</taxon>
        <taxon>Streptococcaceae</taxon>
        <taxon>Streptococcus</taxon>
    </lineage>
</organism>
<evidence type="ECO:0000313" key="10">
    <source>
        <dbReference type="Proteomes" id="UP000046095"/>
    </source>
</evidence>
<dbReference type="Proteomes" id="UP000314107">
    <property type="component" value="Unassembled WGS sequence"/>
</dbReference>
<gene>
    <name evidence="1" type="ORF">ERS019316_00776</name>
    <name evidence="3" type="ORF">ERS021218_01139</name>
    <name evidence="2" type="ORF">ERS096071_01743</name>
    <name evidence="5" type="ORF">SAMEA104154639_01843</name>
    <name evidence="7" type="ORF">SAMEA3171064_00569</name>
    <name evidence="4" type="ORF">SAMEA3390019_01342</name>
    <name evidence="6" type="ORF">SAMEA4038883_01727</name>
</gene>
<dbReference type="Proteomes" id="UP000046095">
    <property type="component" value="Unassembled WGS sequence"/>
</dbReference>
<evidence type="ECO:0000313" key="2">
    <source>
        <dbReference type="EMBL" id="CKJ26775.1"/>
    </source>
</evidence>
<dbReference type="Proteomes" id="UP000310997">
    <property type="component" value="Unassembled WGS sequence"/>
</dbReference>
<evidence type="ECO:0000313" key="11">
    <source>
        <dbReference type="Proteomes" id="UP000310997"/>
    </source>
</evidence>
<proteinExistence type="predicted"/>
<evidence type="ECO:0000313" key="12">
    <source>
        <dbReference type="Proteomes" id="UP000311674"/>
    </source>
</evidence>
<dbReference type="AlphaFoldDB" id="A0A0B7LDE7"/>
<evidence type="ECO:0000313" key="4">
    <source>
        <dbReference type="EMBL" id="VSC32498.1"/>
    </source>
</evidence>
<dbReference type="Proteomes" id="UP000314170">
    <property type="component" value="Unassembled WGS sequence"/>
</dbReference>
<accession>A0A0B7LDE7</accession>
<evidence type="ECO:0000313" key="5">
    <source>
        <dbReference type="EMBL" id="VSJ54263.1"/>
    </source>
</evidence>
<evidence type="ECO:0000313" key="9">
    <source>
        <dbReference type="Proteomes" id="UP000045541"/>
    </source>
</evidence>
<dbReference type="EMBL" id="CKLF01000008">
    <property type="protein sequence ID" value="CIV17935.1"/>
    <property type="molecule type" value="Genomic_DNA"/>
</dbReference>
<protein>
    <submittedName>
        <fullName evidence="1">Uncharacterized protein</fullName>
    </submittedName>
</protein>
<dbReference type="Proteomes" id="UP000040910">
    <property type="component" value="Unassembled WGS sequence"/>
</dbReference>
<reference evidence="8 9" key="2">
    <citation type="submission" date="2015-03" db="EMBL/GenBank/DDBJ databases">
        <authorList>
            <consortium name="Pathogen Informatics"/>
            <person name="Murphy D."/>
        </authorList>
    </citation>
    <scope>NUCLEOTIDE SEQUENCE [LARGE SCALE GENOMIC DNA]</scope>
    <source>
        <strain evidence="2 9">0310</strain>
        <strain evidence="1">SMRU158</strain>
        <strain evidence="8">type strain: N</strain>
    </source>
</reference>
<evidence type="ECO:0000313" key="8">
    <source>
        <dbReference type="Proteomes" id="UP000040910"/>
    </source>
</evidence>